<gene>
    <name evidence="1" type="ORF">CR513_37204</name>
</gene>
<protein>
    <submittedName>
        <fullName evidence="1">Uncharacterized protein</fullName>
    </submittedName>
</protein>
<keyword evidence="2" id="KW-1185">Reference proteome</keyword>
<comment type="caution">
    <text evidence="1">The sequence shown here is derived from an EMBL/GenBank/DDBJ whole genome shotgun (WGS) entry which is preliminary data.</text>
</comment>
<proteinExistence type="predicted"/>
<organism evidence="1 2">
    <name type="scientific">Mucuna pruriens</name>
    <name type="common">Velvet bean</name>
    <name type="synonym">Dolichos pruriens</name>
    <dbReference type="NCBI Taxonomy" id="157652"/>
    <lineage>
        <taxon>Eukaryota</taxon>
        <taxon>Viridiplantae</taxon>
        <taxon>Streptophyta</taxon>
        <taxon>Embryophyta</taxon>
        <taxon>Tracheophyta</taxon>
        <taxon>Spermatophyta</taxon>
        <taxon>Magnoliopsida</taxon>
        <taxon>eudicotyledons</taxon>
        <taxon>Gunneridae</taxon>
        <taxon>Pentapetalae</taxon>
        <taxon>rosids</taxon>
        <taxon>fabids</taxon>
        <taxon>Fabales</taxon>
        <taxon>Fabaceae</taxon>
        <taxon>Papilionoideae</taxon>
        <taxon>50 kb inversion clade</taxon>
        <taxon>NPAAA clade</taxon>
        <taxon>indigoferoid/millettioid clade</taxon>
        <taxon>Phaseoleae</taxon>
        <taxon>Mucuna</taxon>
    </lineage>
</organism>
<evidence type="ECO:0000313" key="2">
    <source>
        <dbReference type="Proteomes" id="UP000257109"/>
    </source>
</evidence>
<evidence type="ECO:0000313" key="1">
    <source>
        <dbReference type="EMBL" id="RDX82052.1"/>
    </source>
</evidence>
<dbReference type="Proteomes" id="UP000257109">
    <property type="component" value="Unassembled WGS sequence"/>
</dbReference>
<name>A0A371FUU8_MUCPR</name>
<dbReference type="AlphaFoldDB" id="A0A371FUU8"/>
<sequence>MTRLVPLCCVAIATKPSIFFCFEKKDVPAAATSRKRDSLRPCNPPHEWRERKSSSLSLTLTRVSENPCSSAKSAFCSSSPSLPVLSNFALMLLLLFIS</sequence>
<dbReference type="EMBL" id="QJKJ01007757">
    <property type="protein sequence ID" value="RDX82052.1"/>
    <property type="molecule type" value="Genomic_DNA"/>
</dbReference>
<feature type="non-terminal residue" evidence="1">
    <location>
        <position position="1"/>
    </location>
</feature>
<accession>A0A371FUU8</accession>
<reference evidence="1" key="1">
    <citation type="submission" date="2018-05" db="EMBL/GenBank/DDBJ databases">
        <title>Draft genome of Mucuna pruriens seed.</title>
        <authorList>
            <person name="Nnadi N.E."/>
            <person name="Vos R."/>
            <person name="Hasami M.H."/>
            <person name="Devisetty U.K."/>
            <person name="Aguiy J.C."/>
        </authorList>
    </citation>
    <scope>NUCLEOTIDE SEQUENCE [LARGE SCALE GENOMIC DNA]</scope>
    <source>
        <strain evidence="1">JCA_2017</strain>
    </source>
</reference>